<keyword evidence="1" id="KW-0732">Signal</keyword>
<comment type="caution">
    <text evidence="2">The sequence shown here is derived from an EMBL/GenBank/DDBJ whole genome shotgun (WGS) entry which is preliminary data.</text>
</comment>
<reference evidence="2" key="1">
    <citation type="submission" date="2022-08" db="EMBL/GenBank/DDBJ databases">
        <authorList>
            <consortium name="DOE Joint Genome Institute"/>
            <person name="Min B."/>
            <person name="Riley R."/>
            <person name="Sierra-Patev S."/>
            <person name="Naranjo-Ortiz M."/>
            <person name="Looney B."/>
            <person name="Konkel Z."/>
            <person name="Slot J.C."/>
            <person name="Sakamoto Y."/>
            <person name="Steenwyk J.L."/>
            <person name="Rokas A."/>
            <person name="Carro J."/>
            <person name="Camarero S."/>
            <person name="Ferreira P."/>
            <person name="Molpeceres G."/>
            <person name="Ruiz-Duenas F.J."/>
            <person name="Serrano A."/>
            <person name="Henrissat B."/>
            <person name="Drula E."/>
            <person name="Hughes K.W."/>
            <person name="Mata J.L."/>
            <person name="Ishikawa N.K."/>
            <person name="Vargas-Isla R."/>
            <person name="Ushijima S."/>
            <person name="Smith C.A."/>
            <person name="Ahrendt S."/>
            <person name="Andreopoulos W."/>
            <person name="He G."/>
            <person name="Labutti K."/>
            <person name="Lipzen A."/>
            <person name="Ng V."/>
            <person name="Sandor L."/>
            <person name="Barry K."/>
            <person name="Martinez A.T."/>
            <person name="Xiao Y."/>
            <person name="Gibbons J.G."/>
            <person name="Terashima K."/>
            <person name="Hibbett D.S."/>
            <person name="Grigoriev I.V."/>
        </authorList>
    </citation>
    <scope>NUCLEOTIDE SEQUENCE</scope>
    <source>
        <strain evidence="2">TFB7829</strain>
    </source>
</reference>
<protein>
    <submittedName>
        <fullName evidence="2">Uncharacterized protein</fullName>
    </submittedName>
</protein>
<gene>
    <name evidence="2" type="ORF">F5890DRAFT_761480</name>
</gene>
<sequence length="144" mass="16685">MDPVGWFLLLPPLCQCHVVLYEISSTLLVRTKTLLASPISIRTRRLKRIRKRLRGSCRSTRKRMLSIFFSSQAHWNSRIREQCDSSLEHCEHAAVGKRLCITQPEFRLQIIGDSVQNIGTFLYALGEVKWGLGRTIFLKREKSK</sequence>
<proteinExistence type="predicted"/>
<feature type="chain" id="PRO_5041332342" evidence="1">
    <location>
        <begin position="17"/>
        <end position="144"/>
    </location>
</feature>
<dbReference type="Proteomes" id="UP001163850">
    <property type="component" value="Unassembled WGS sequence"/>
</dbReference>
<evidence type="ECO:0000313" key="2">
    <source>
        <dbReference type="EMBL" id="KAJ3980174.1"/>
    </source>
</evidence>
<accession>A0AA38PR79</accession>
<feature type="signal peptide" evidence="1">
    <location>
        <begin position="1"/>
        <end position="16"/>
    </location>
</feature>
<name>A0AA38PR79_9AGAR</name>
<organism evidence="2 3">
    <name type="scientific">Lentinula detonsa</name>
    <dbReference type="NCBI Taxonomy" id="2804962"/>
    <lineage>
        <taxon>Eukaryota</taxon>
        <taxon>Fungi</taxon>
        <taxon>Dikarya</taxon>
        <taxon>Basidiomycota</taxon>
        <taxon>Agaricomycotina</taxon>
        <taxon>Agaricomycetes</taxon>
        <taxon>Agaricomycetidae</taxon>
        <taxon>Agaricales</taxon>
        <taxon>Marasmiineae</taxon>
        <taxon>Omphalotaceae</taxon>
        <taxon>Lentinula</taxon>
    </lineage>
</organism>
<evidence type="ECO:0000313" key="3">
    <source>
        <dbReference type="Proteomes" id="UP001163850"/>
    </source>
</evidence>
<dbReference type="AlphaFoldDB" id="A0AA38PR79"/>
<evidence type="ECO:0000256" key="1">
    <source>
        <dbReference type="SAM" id="SignalP"/>
    </source>
</evidence>
<dbReference type="EMBL" id="MU802216">
    <property type="protein sequence ID" value="KAJ3980174.1"/>
    <property type="molecule type" value="Genomic_DNA"/>
</dbReference>